<dbReference type="GO" id="GO:0005634">
    <property type="term" value="C:nucleus"/>
    <property type="evidence" value="ECO:0007669"/>
    <property type="project" value="TreeGrafter"/>
</dbReference>
<keyword evidence="4" id="KW-1133">Transmembrane helix</keyword>
<dbReference type="EMBL" id="CP090167">
    <property type="protein sequence ID" value="UJO17518.1"/>
    <property type="molecule type" value="Genomic_DNA"/>
</dbReference>
<keyword evidence="3" id="KW-0862">Zinc</keyword>
<dbReference type="AlphaFoldDB" id="A0A9Q8P8V8"/>
<keyword evidence="4" id="KW-0472">Membrane</keyword>
<dbReference type="Gene3D" id="3.30.40.10">
    <property type="entry name" value="Zinc/RING finger domain, C3HC4 (zinc finger)"/>
    <property type="match status" value="1"/>
</dbReference>
<organism evidence="6 7">
    <name type="scientific">Passalora fulva</name>
    <name type="common">Tomato leaf mold</name>
    <name type="synonym">Cladosporium fulvum</name>
    <dbReference type="NCBI Taxonomy" id="5499"/>
    <lineage>
        <taxon>Eukaryota</taxon>
        <taxon>Fungi</taxon>
        <taxon>Dikarya</taxon>
        <taxon>Ascomycota</taxon>
        <taxon>Pezizomycotina</taxon>
        <taxon>Dothideomycetes</taxon>
        <taxon>Dothideomycetidae</taxon>
        <taxon>Mycosphaerellales</taxon>
        <taxon>Mycosphaerellaceae</taxon>
        <taxon>Fulvia</taxon>
    </lineage>
</organism>
<dbReference type="GeneID" id="71986175"/>
<dbReference type="GO" id="GO:0006511">
    <property type="term" value="P:ubiquitin-dependent protein catabolic process"/>
    <property type="evidence" value="ECO:0007669"/>
    <property type="project" value="TreeGrafter"/>
</dbReference>
<dbReference type="InterPro" id="IPR051834">
    <property type="entry name" value="RING_finger_E3_ligase"/>
</dbReference>
<keyword evidence="4" id="KW-0812">Transmembrane</keyword>
<dbReference type="Pfam" id="PF13639">
    <property type="entry name" value="zf-RING_2"/>
    <property type="match status" value="1"/>
</dbReference>
<evidence type="ECO:0000313" key="7">
    <source>
        <dbReference type="Proteomes" id="UP000756132"/>
    </source>
</evidence>
<dbReference type="InterPro" id="IPR001841">
    <property type="entry name" value="Znf_RING"/>
</dbReference>
<evidence type="ECO:0000313" key="6">
    <source>
        <dbReference type="EMBL" id="UJO17518.1"/>
    </source>
</evidence>
<reference evidence="6" key="2">
    <citation type="journal article" date="2022" name="Microb. Genom.">
        <title>A chromosome-scale genome assembly of the tomato pathogen Cladosporium fulvum reveals a compartmentalized genome architecture and the presence of a dispensable chromosome.</title>
        <authorList>
            <person name="Zaccaron A.Z."/>
            <person name="Chen L.H."/>
            <person name="Samaras A."/>
            <person name="Stergiopoulos I."/>
        </authorList>
    </citation>
    <scope>NUCLEOTIDE SEQUENCE</scope>
    <source>
        <strain evidence="6">Race5_Kim</strain>
    </source>
</reference>
<dbReference type="GO" id="GO:0061630">
    <property type="term" value="F:ubiquitin protein ligase activity"/>
    <property type="evidence" value="ECO:0007669"/>
    <property type="project" value="TreeGrafter"/>
</dbReference>
<accession>A0A9Q8P8V8</accession>
<proteinExistence type="predicted"/>
<name>A0A9Q8P8V8_PASFU</name>
<keyword evidence="2" id="KW-0863">Zinc-finger</keyword>
<dbReference type="SUPFAM" id="SSF57850">
    <property type="entry name" value="RING/U-box"/>
    <property type="match status" value="1"/>
</dbReference>
<dbReference type="InterPro" id="IPR013083">
    <property type="entry name" value="Znf_RING/FYVE/PHD"/>
</dbReference>
<evidence type="ECO:0000259" key="5">
    <source>
        <dbReference type="Pfam" id="PF13639"/>
    </source>
</evidence>
<dbReference type="Proteomes" id="UP000756132">
    <property type="component" value="Chromosome 5"/>
</dbReference>
<keyword evidence="7" id="KW-1185">Reference proteome</keyword>
<evidence type="ECO:0000256" key="1">
    <source>
        <dbReference type="ARBA" id="ARBA00022723"/>
    </source>
</evidence>
<dbReference type="GO" id="GO:0008270">
    <property type="term" value="F:zinc ion binding"/>
    <property type="evidence" value="ECO:0007669"/>
    <property type="project" value="UniProtKB-KW"/>
</dbReference>
<evidence type="ECO:0000256" key="3">
    <source>
        <dbReference type="ARBA" id="ARBA00022833"/>
    </source>
</evidence>
<sequence length="156" mass="17138">MPPFNAHKVDEDFFVSLCGTADIPRICGYGYGHQQPEDPVKAWLQDNILIVIIGTMVITATLFYAYVVYKGLRETTDLEAGIPLQEMVPKTAPASSAVVDALPSHTVTEEEAEEHAECVICCEEFEVGDEVIVLPCGHKFQAGCIKPWLLQKGLSK</sequence>
<evidence type="ECO:0000256" key="2">
    <source>
        <dbReference type="ARBA" id="ARBA00022771"/>
    </source>
</evidence>
<dbReference type="RefSeq" id="XP_047761884.1">
    <property type="nucleotide sequence ID" value="XM_047905445.1"/>
</dbReference>
<dbReference type="PANTHER" id="PTHR45931">
    <property type="entry name" value="SI:CH211-59O9.10"/>
    <property type="match status" value="1"/>
</dbReference>
<reference evidence="6" key="1">
    <citation type="submission" date="2021-12" db="EMBL/GenBank/DDBJ databases">
        <authorList>
            <person name="Zaccaron A."/>
            <person name="Stergiopoulos I."/>
        </authorList>
    </citation>
    <scope>NUCLEOTIDE SEQUENCE</scope>
    <source>
        <strain evidence="6">Race5_Kim</strain>
    </source>
</reference>
<feature type="domain" description="RING-type" evidence="5">
    <location>
        <begin position="117"/>
        <end position="152"/>
    </location>
</feature>
<evidence type="ECO:0000256" key="4">
    <source>
        <dbReference type="SAM" id="Phobius"/>
    </source>
</evidence>
<dbReference type="PANTHER" id="PTHR45931:SF3">
    <property type="entry name" value="RING ZINC FINGER-CONTAINING PROTEIN"/>
    <property type="match status" value="1"/>
</dbReference>
<dbReference type="OrthoDB" id="8062037at2759"/>
<feature type="transmembrane region" description="Helical" evidence="4">
    <location>
        <begin position="48"/>
        <end position="69"/>
    </location>
</feature>
<keyword evidence="1" id="KW-0479">Metal-binding</keyword>
<protein>
    <recommendedName>
        <fullName evidence="5">RING-type domain-containing protein</fullName>
    </recommendedName>
</protein>
<dbReference type="KEGG" id="ffu:CLAFUR5_06297"/>
<gene>
    <name evidence="6" type="ORF">CLAFUR5_06297</name>
</gene>